<proteinExistence type="predicted"/>
<protein>
    <recommendedName>
        <fullName evidence="3">DUF2480 domain-containing protein</fullName>
    </recommendedName>
</protein>
<dbReference type="AlphaFoldDB" id="A0A2T4DJR0"/>
<evidence type="ECO:0008006" key="3">
    <source>
        <dbReference type="Google" id="ProtNLM"/>
    </source>
</evidence>
<dbReference type="Proteomes" id="UP000240608">
    <property type="component" value="Unassembled WGS sequence"/>
</dbReference>
<dbReference type="Pfam" id="PF10652">
    <property type="entry name" value="DUF2480"/>
    <property type="match status" value="1"/>
</dbReference>
<evidence type="ECO:0000313" key="2">
    <source>
        <dbReference type="Proteomes" id="UP000240608"/>
    </source>
</evidence>
<gene>
    <name evidence="1" type="ORF">C9994_12475</name>
</gene>
<dbReference type="InterPro" id="IPR018914">
    <property type="entry name" value="DUF2480"/>
</dbReference>
<name>A0A2T4DJR0_9BACT</name>
<reference evidence="1 2" key="1">
    <citation type="submission" date="2018-03" db="EMBL/GenBank/DDBJ databases">
        <title>Cross-interface Injection: A General Nanoliter Liquid Handling Method Applied to Single Cells Genome Amplification Automated Nanoliter Liquid Handling Applied to Single Cell Multiple Displacement Amplification.</title>
        <authorList>
            <person name="Yun J."/>
            <person name="Xu P."/>
            <person name="Xu J."/>
            <person name="Dai X."/>
            <person name="Wang Y."/>
            <person name="Zheng X."/>
            <person name="Cao C."/>
            <person name="Yi Q."/>
            <person name="Zhu Y."/>
            <person name="Wang L."/>
            <person name="Dong Z."/>
            <person name="Huang Y."/>
            <person name="Huang L."/>
            <person name="Du W."/>
        </authorList>
    </citation>
    <scope>NUCLEOTIDE SEQUENCE [LARGE SCALE GENOMIC DNA]</scope>
    <source>
        <strain evidence="1 2">Z-D1-2</strain>
    </source>
</reference>
<evidence type="ECO:0000313" key="1">
    <source>
        <dbReference type="EMBL" id="PTB94069.1"/>
    </source>
</evidence>
<dbReference type="EMBL" id="PYVU01000143">
    <property type="protein sequence ID" value="PTB94069.1"/>
    <property type="molecule type" value="Genomic_DNA"/>
</dbReference>
<comment type="caution">
    <text evidence="1">The sequence shown here is derived from an EMBL/GenBank/DDBJ whole genome shotgun (WGS) entry which is preliminary data.</text>
</comment>
<sequence>MSEEIINKVKSSPLVTLDLEDILDKTTNRFTIDLKDHLFQGIVLKEKDFRDFIKSHDWTSYSGSYVNIWCSADAIIPNWAYMLLTSRLSPFAEMIVYGSTDEMEKEILRLNIQKIDQRDYDNAKVVIKGCSELSHPEFAFTEITKHLTPVVSSLMFGEPCSTVPIYKLRR</sequence>
<organism evidence="1 2">
    <name type="scientific">Marivirga lumbricoides</name>
    <dbReference type="NCBI Taxonomy" id="1046115"/>
    <lineage>
        <taxon>Bacteria</taxon>
        <taxon>Pseudomonadati</taxon>
        <taxon>Bacteroidota</taxon>
        <taxon>Cytophagia</taxon>
        <taxon>Cytophagales</taxon>
        <taxon>Marivirgaceae</taxon>
        <taxon>Marivirga</taxon>
    </lineage>
</organism>
<accession>A0A2T4DJR0</accession>